<dbReference type="PANTHER" id="PTHR12670:SF1">
    <property type="entry name" value="NEUTRAL CERAMIDASE"/>
    <property type="match status" value="1"/>
</dbReference>
<dbReference type="Pfam" id="PF04734">
    <property type="entry name" value="Ceramidase_alk"/>
    <property type="match status" value="2"/>
</dbReference>
<dbReference type="PANTHER" id="PTHR12670">
    <property type="entry name" value="CERAMIDASE"/>
    <property type="match status" value="1"/>
</dbReference>
<dbReference type="Proteomes" id="UP000837857">
    <property type="component" value="Chromosome 9"/>
</dbReference>
<comment type="similarity">
    <text evidence="1 5">Belongs to the neutral ceramidase family.</text>
</comment>
<dbReference type="InterPro" id="IPR031329">
    <property type="entry name" value="NEUT/ALK_ceramidase_N"/>
</dbReference>
<evidence type="ECO:0000259" key="8">
    <source>
        <dbReference type="Pfam" id="PF17048"/>
    </source>
</evidence>
<keyword evidence="4 5" id="KW-0378">Hydrolase</keyword>
<feature type="non-terminal residue" evidence="9">
    <location>
        <position position="690"/>
    </location>
</feature>
<keyword evidence="10" id="KW-1185">Reference proteome</keyword>
<evidence type="ECO:0000256" key="3">
    <source>
        <dbReference type="ARBA" id="ARBA00019235"/>
    </source>
</evidence>
<sequence length="690" mass="75563">MSGRLIIPIVVLALVGGVNALADDSTRTGDPTIADNTRNSVYENNMTKGERTERQIIYEAGVGIADMTGPCVEYNFMGYADFGQAGRGIHLRQFSRAFIFAKGDTRVVLVTADVQSVGIAVRRQVVKNLQKLYGDMYSLRNVVLTGTHTHSAPGGHLVDFLLDISILGFSEETFNAYVAGITRSIVRAHENMVPARLLFGQTRLWDVHVNRSPYSYNQNPAEERQRYETNTDNTLTQVRIVKRDGSLHGVLNWFPVHTTSMNMTNHLISSDNLGYAALRMERALNPNSRTGQPAIVTGFFSSNLGDVSPNTRGARCEFSGRPCDHQFALCQALERCFATGPGDDMFDSTRIIGTAVANAALNEPVKGCVPAMGYSFASGTIDGANVLNITQGTLTGIPQVDAIVATLLGPTPEDIECHAPKPILLATGRGTTPVPWHPHVVSASLVLLGGFALLGVPGEPTTMAGRRMKDVVGDVMRRRGLTPMVEVSGLTNEYIHYVTTFEEYQVQRYEGASTIYGPHTLDIFLNKFTEFITVAIKGGDVEPGPEPEDHRERTVSLVPRVVLDATPIGRPFGDVLQQPPPVVRPGDLVSATFVAANPRNDLRQESSHMVVERYERNTWVVVATDADWETKFHWERVSALFGTSKARVEWQVPSAVIPGPHRLVYRGASRRIIGFVVQFTGVSDTFQVLA</sequence>
<dbReference type="InterPro" id="IPR031331">
    <property type="entry name" value="NEUT/ALK_ceramidase_C"/>
</dbReference>
<organism evidence="9 10">
    <name type="scientific">Iphiclides podalirius</name>
    <name type="common">scarce swallowtail</name>
    <dbReference type="NCBI Taxonomy" id="110791"/>
    <lineage>
        <taxon>Eukaryota</taxon>
        <taxon>Metazoa</taxon>
        <taxon>Ecdysozoa</taxon>
        <taxon>Arthropoda</taxon>
        <taxon>Hexapoda</taxon>
        <taxon>Insecta</taxon>
        <taxon>Pterygota</taxon>
        <taxon>Neoptera</taxon>
        <taxon>Endopterygota</taxon>
        <taxon>Lepidoptera</taxon>
        <taxon>Glossata</taxon>
        <taxon>Ditrysia</taxon>
        <taxon>Papilionoidea</taxon>
        <taxon>Papilionidae</taxon>
        <taxon>Papilioninae</taxon>
        <taxon>Iphiclides</taxon>
    </lineage>
</organism>
<feature type="domain" description="Neutral/alkaline non-lysosomal ceramidase N-terminal" evidence="7">
    <location>
        <begin position="363"/>
        <end position="525"/>
    </location>
</feature>
<comment type="catalytic activity">
    <reaction evidence="5">
        <text>an N-acylsphing-4-enine + H2O = sphing-4-enine + a fatty acid</text>
        <dbReference type="Rhea" id="RHEA:20856"/>
        <dbReference type="ChEBI" id="CHEBI:15377"/>
        <dbReference type="ChEBI" id="CHEBI:28868"/>
        <dbReference type="ChEBI" id="CHEBI:52639"/>
        <dbReference type="ChEBI" id="CHEBI:57756"/>
        <dbReference type="EC" id="3.5.1.23"/>
    </reaction>
</comment>
<evidence type="ECO:0000313" key="10">
    <source>
        <dbReference type="Proteomes" id="UP000837857"/>
    </source>
</evidence>
<keyword evidence="5" id="KW-0443">Lipid metabolism</keyword>
<proteinExistence type="inferred from homology"/>
<evidence type="ECO:0000313" key="9">
    <source>
        <dbReference type="EMBL" id="CAH2077092.1"/>
    </source>
</evidence>
<evidence type="ECO:0000259" key="7">
    <source>
        <dbReference type="Pfam" id="PF04734"/>
    </source>
</evidence>
<dbReference type="EMBL" id="OW152821">
    <property type="protein sequence ID" value="CAH2077092.1"/>
    <property type="molecule type" value="Genomic_DNA"/>
</dbReference>
<reference evidence="9" key="1">
    <citation type="submission" date="2022-03" db="EMBL/GenBank/DDBJ databases">
        <authorList>
            <person name="Martin H S."/>
        </authorList>
    </citation>
    <scope>NUCLEOTIDE SEQUENCE</scope>
</reference>
<evidence type="ECO:0000256" key="2">
    <source>
        <dbReference type="ARBA" id="ARBA00011891"/>
    </source>
</evidence>
<keyword evidence="5" id="KW-0746">Sphingolipid metabolism</keyword>
<evidence type="ECO:0000256" key="6">
    <source>
        <dbReference type="SAM" id="SignalP"/>
    </source>
</evidence>
<feature type="signal peptide" evidence="6">
    <location>
        <begin position="1"/>
        <end position="20"/>
    </location>
</feature>
<evidence type="ECO:0000256" key="4">
    <source>
        <dbReference type="ARBA" id="ARBA00022801"/>
    </source>
</evidence>
<protein>
    <recommendedName>
        <fullName evidence="3 5">Neutral ceramidase</fullName>
        <ecNumber evidence="2 5">3.5.1.23</ecNumber>
    </recommendedName>
</protein>
<name>A0ABN8J9R5_9NEOP</name>
<evidence type="ECO:0000256" key="5">
    <source>
        <dbReference type="RuleBase" id="RU366019"/>
    </source>
</evidence>
<feature type="domain" description="Neutral/alkaline non-lysosomal ceramidase N-terminal" evidence="7">
    <location>
        <begin position="58"/>
        <end position="361"/>
    </location>
</feature>
<dbReference type="EC" id="3.5.1.23" evidence="2 5"/>
<feature type="chain" id="PRO_5045665621" description="Neutral ceramidase" evidence="6">
    <location>
        <begin position="21"/>
        <end position="690"/>
    </location>
</feature>
<accession>A0ABN8J9R5</accession>
<dbReference type="InterPro" id="IPR006823">
    <property type="entry name" value="Ceramidase_alk"/>
</dbReference>
<dbReference type="InterPro" id="IPR038445">
    <property type="entry name" value="NCDase_C_sf"/>
</dbReference>
<feature type="domain" description="Neutral/alkaline non-lysosomal ceramidase C-terminal" evidence="8">
    <location>
        <begin position="540"/>
        <end position="688"/>
    </location>
</feature>
<gene>
    <name evidence="9" type="ORF">IPOD504_LOCUS17547</name>
</gene>
<dbReference type="Pfam" id="PF17048">
    <property type="entry name" value="Ceramidse_alk_C"/>
    <property type="match status" value="1"/>
</dbReference>
<keyword evidence="6" id="KW-0732">Signal</keyword>
<dbReference type="Gene3D" id="2.60.40.2300">
    <property type="entry name" value="Neutral/alkaline non-lysosomal ceramidase, C-terminal domain"/>
    <property type="match status" value="1"/>
</dbReference>
<evidence type="ECO:0000256" key="1">
    <source>
        <dbReference type="ARBA" id="ARBA00009835"/>
    </source>
</evidence>